<keyword evidence="2" id="KW-1185">Reference proteome</keyword>
<accession>A0A9P4QJR1</accession>
<comment type="caution">
    <text evidence="1">The sequence shown here is derived from an EMBL/GenBank/DDBJ whole genome shotgun (WGS) entry which is preliminary data.</text>
</comment>
<proteinExistence type="predicted"/>
<protein>
    <submittedName>
        <fullName evidence="1">Uncharacterized protein</fullName>
    </submittedName>
</protein>
<dbReference type="Proteomes" id="UP000799441">
    <property type="component" value="Unassembled WGS sequence"/>
</dbReference>
<evidence type="ECO:0000313" key="1">
    <source>
        <dbReference type="EMBL" id="KAF2726022.1"/>
    </source>
</evidence>
<reference evidence="1" key="1">
    <citation type="journal article" date="2020" name="Stud. Mycol.">
        <title>101 Dothideomycetes genomes: a test case for predicting lifestyles and emergence of pathogens.</title>
        <authorList>
            <person name="Haridas S."/>
            <person name="Albert R."/>
            <person name="Binder M."/>
            <person name="Bloem J."/>
            <person name="Labutti K."/>
            <person name="Salamov A."/>
            <person name="Andreopoulos B."/>
            <person name="Baker S."/>
            <person name="Barry K."/>
            <person name="Bills G."/>
            <person name="Bluhm B."/>
            <person name="Cannon C."/>
            <person name="Castanera R."/>
            <person name="Culley D."/>
            <person name="Daum C."/>
            <person name="Ezra D."/>
            <person name="Gonzalez J."/>
            <person name="Henrissat B."/>
            <person name="Kuo A."/>
            <person name="Liang C."/>
            <person name="Lipzen A."/>
            <person name="Lutzoni F."/>
            <person name="Magnuson J."/>
            <person name="Mondo S."/>
            <person name="Nolan M."/>
            <person name="Ohm R."/>
            <person name="Pangilinan J."/>
            <person name="Park H.-J."/>
            <person name="Ramirez L."/>
            <person name="Alfaro M."/>
            <person name="Sun H."/>
            <person name="Tritt A."/>
            <person name="Yoshinaga Y."/>
            <person name="Zwiers L.-H."/>
            <person name="Turgeon B."/>
            <person name="Goodwin S."/>
            <person name="Spatafora J."/>
            <person name="Crous P."/>
            <person name="Grigoriev I."/>
        </authorList>
    </citation>
    <scope>NUCLEOTIDE SEQUENCE</scope>
    <source>
        <strain evidence="1">CBS 116435</strain>
    </source>
</reference>
<name>A0A9P4QJR1_9PEZI</name>
<sequence length="255" mass="28881">MADSDTKRAEEVFLSIDKAIRAGNPPMSLNRREGIVRLYDLVDHEWRKLLSEGTVDRTRFLTVLTTDVEVRDDDAKRLNPVVAPCLSSMVAKMAWPTIWENIAVEILAIIQGLSKAASICRSSADFVHPGEPRFVTKMKLQREAKDRKEQEILRQSRLLIADTVDDDIKGIESTAGWSHQQNLAILEANESHPTNTDASQDIGIYVHEQFQQVFPDSTLTHDQVGLQRRRLANGLHLTATSYRRQMLRHTAVESQ</sequence>
<gene>
    <name evidence="1" type="ORF">K431DRAFT_290505</name>
</gene>
<dbReference type="EMBL" id="MU003766">
    <property type="protein sequence ID" value="KAF2726022.1"/>
    <property type="molecule type" value="Genomic_DNA"/>
</dbReference>
<dbReference type="AlphaFoldDB" id="A0A9P4QJR1"/>
<organism evidence="1 2">
    <name type="scientific">Polychaeton citri CBS 116435</name>
    <dbReference type="NCBI Taxonomy" id="1314669"/>
    <lineage>
        <taxon>Eukaryota</taxon>
        <taxon>Fungi</taxon>
        <taxon>Dikarya</taxon>
        <taxon>Ascomycota</taxon>
        <taxon>Pezizomycotina</taxon>
        <taxon>Dothideomycetes</taxon>
        <taxon>Dothideomycetidae</taxon>
        <taxon>Capnodiales</taxon>
        <taxon>Capnodiaceae</taxon>
        <taxon>Polychaeton</taxon>
    </lineage>
</organism>
<evidence type="ECO:0000313" key="2">
    <source>
        <dbReference type="Proteomes" id="UP000799441"/>
    </source>
</evidence>